<evidence type="ECO:0000256" key="1">
    <source>
        <dbReference type="SAM" id="MobiDB-lite"/>
    </source>
</evidence>
<dbReference type="RefSeq" id="WP_007185861.1">
    <property type="nucleotide sequence ID" value="NZ_AKGD01000002.1"/>
</dbReference>
<proteinExistence type="predicted"/>
<dbReference type="SMART" id="SM00257">
    <property type="entry name" value="LysM"/>
    <property type="match status" value="1"/>
</dbReference>
<dbReference type="PROSITE" id="PS51782">
    <property type="entry name" value="LYSM"/>
    <property type="match status" value="1"/>
</dbReference>
<sequence>MSGDGQPEGKTYTVGRGDSITSIAKQHGYLWSTIWNHGNNAELKSKRANPNQLVEGDELFLPPKGSKGVSKPVDATHKFKIKGEPARLKLKLESLGEVRKNEDYTLAFGDIIVHGKTDDLGRIDEIIQGDVKVAKLMLNNATETYNIDVGGLDPISEITGVQHRLSNLGYECKGDRGEVGDATRKALLAFQRKEGLDESGEIDDATRARLDERHG</sequence>
<dbReference type="Proteomes" id="UP000003704">
    <property type="component" value="Unassembled WGS sequence"/>
</dbReference>
<dbReference type="InterPro" id="IPR036779">
    <property type="entry name" value="LysM_dom_sf"/>
</dbReference>
<dbReference type="OrthoDB" id="2080452at2"/>
<dbReference type="Gene3D" id="3.10.350.10">
    <property type="entry name" value="LysM domain"/>
    <property type="match status" value="1"/>
</dbReference>
<dbReference type="STRING" id="1172194.WQQ_29200"/>
<dbReference type="SUPFAM" id="SSF47090">
    <property type="entry name" value="PGBD-like"/>
    <property type="match status" value="1"/>
</dbReference>
<reference evidence="3 4" key="1">
    <citation type="journal article" date="2012" name="J. Bacteriol.">
        <title>Genome Sequence of n-Alkane-Degrading Hydrocarboniphaga effusa Strain AP103T (ATCC BAA-332T).</title>
        <authorList>
            <person name="Chang H.K."/>
            <person name="Zylstra G.J."/>
            <person name="Chae J.C."/>
        </authorList>
    </citation>
    <scope>NUCLEOTIDE SEQUENCE [LARGE SCALE GENOMIC DNA]</scope>
    <source>
        <strain evidence="3 4">AP103</strain>
    </source>
</reference>
<feature type="domain" description="LysM" evidence="2">
    <location>
        <begin position="10"/>
        <end position="61"/>
    </location>
</feature>
<feature type="compositionally biased region" description="Basic and acidic residues" evidence="1">
    <location>
        <begin position="204"/>
        <end position="215"/>
    </location>
</feature>
<gene>
    <name evidence="3" type="ORF">WQQ_29200</name>
</gene>
<organism evidence="3 4">
    <name type="scientific">Hydrocarboniphaga effusa AP103</name>
    <dbReference type="NCBI Taxonomy" id="1172194"/>
    <lineage>
        <taxon>Bacteria</taxon>
        <taxon>Pseudomonadati</taxon>
        <taxon>Pseudomonadota</taxon>
        <taxon>Gammaproteobacteria</taxon>
        <taxon>Nevskiales</taxon>
        <taxon>Nevskiaceae</taxon>
        <taxon>Hydrocarboniphaga</taxon>
    </lineage>
</organism>
<keyword evidence="4" id="KW-1185">Reference proteome</keyword>
<dbReference type="InterPro" id="IPR036365">
    <property type="entry name" value="PGBD-like_sf"/>
</dbReference>
<dbReference type="CDD" id="cd00118">
    <property type="entry name" value="LysM"/>
    <property type="match status" value="1"/>
</dbReference>
<evidence type="ECO:0000313" key="3">
    <source>
        <dbReference type="EMBL" id="EIT69338.1"/>
    </source>
</evidence>
<name>I8T6H2_9GAMM</name>
<dbReference type="SUPFAM" id="SSF54106">
    <property type="entry name" value="LysM domain"/>
    <property type="match status" value="1"/>
</dbReference>
<evidence type="ECO:0000313" key="4">
    <source>
        <dbReference type="Proteomes" id="UP000003704"/>
    </source>
</evidence>
<evidence type="ECO:0000259" key="2">
    <source>
        <dbReference type="PROSITE" id="PS51782"/>
    </source>
</evidence>
<dbReference type="InterPro" id="IPR018392">
    <property type="entry name" value="LysM"/>
</dbReference>
<dbReference type="EMBL" id="AKGD01000002">
    <property type="protein sequence ID" value="EIT69338.1"/>
    <property type="molecule type" value="Genomic_DNA"/>
</dbReference>
<dbReference type="InterPro" id="IPR002477">
    <property type="entry name" value="Peptidoglycan-bd-like"/>
</dbReference>
<comment type="caution">
    <text evidence="3">The sequence shown here is derived from an EMBL/GenBank/DDBJ whole genome shotgun (WGS) entry which is preliminary data.</text>
</comment>
<dbReference type="Gene3D" id="1.10.101.10">
    <property type="entry name" value="PGBD-like superfamily/PGBD"/>
    <property type="match status" value="1"/>
</dbReference>
<feature type="region of interest" description="Disordered" evidence="1">
    <location>
        <begin position="195"/>
        <end position="215"/>
    </location>
</feature>
<dbReference type="InterPro" id="IPR036366">
    <property type="entry name" value="PGBDSf"/>
</dbReference>
<dbReference type="AlphaFoldDB" id="I8T6H2"/>
<accession>I8T6H2</accession>
<protein>
    <recommendedName>
        <fullName evidence="2">LysM domain-containing protein</fullName>
    </recommendedName>
</protein>
<dbReference type="Pfam" id="PF01471">
    <property type="entry name" value="PG_binding_1"/>
    <property type="match status" value="1"/>
</dbReference>
<dbReference type="Pfam" id="PF01476">
    <property type="entry name" value="LysM"/>
    <property type="match status" value="1"/>
</dbReference>